<evidence type="ECO:0000313" key="1">
    <source>
        <dbReference type="EMBL" id="MBA4630502.1"/>
    </source>
</evidence>
<name>A0A7C9D0Y1_OPUST</name>
<accession>A0A7C9D0Y1</accession>
<proteinExistence type="predicted"/>
<dbReference type="EMBL" id="GISG01074013">
    <property type="protein sequence ID" value="MBA4630502.1"/>
    <property type="molecule type" value="Transcribed_RNA"/>
</dbReference>
<protein>
    <submittedName>
        <fullName evidence="1">Uncharacterized protein</fullName>
    </submittedName>
</protein>
<reference evidence="1" key="1">
    <citation type="journal article" date="2013" name="J. Plant Res.">
        <title>Effect of fungi and light on seed germination of three Opuntia species from semiarid lands of central Mexico.</title>
        <authorList>
            <person name="Delgado-Sanchez P."/>
            <person name="Jimenez-Bremont J.F."/>
            <person name="Guerrero-Gonzalez Mde L."/>
            <person name="Flores J."/>
        </authorList>
    </citation>
    <scope>NUCLEOTIDE SEQUENCE</scope>
    <source>
        <tissue evidence="1">Cladode</tissue>
    </source>
</reference>
<reference evidence="1" key="2">
    <citation type="submission" date="2020-07" db="EMBL/GenBank/DDBJ databases">
        <authorList>
            <person name="Vera ALvarez R."/>
            <person name="Arias-Moreno D.M."/>
            <person name="Jimenez-Jacinto V."/>
            <person name="Jimenez-Bremont J.F."/>
            <person name="Swaminathan K."/>
            <person name="Moose S.P."/>
            <person name="Guerrero-Gonzalez M.L."/>
            <person name="Marino-Ramirez L."/>
            <person name="Landsman D."/>
            <person name="Rodriguez-Kessler M."/>
            <person name="Delgado-Sanchez P."/>
        </authorList>
    </citation>
    <scope>NUCLEOTIDE SEQUENCE</scope>
    <source>
        <tissue evidence="1">Cladode</tissue>
    </source>
</reference>
<sequence>MCKLNCPPFSLTSILSSPFGGFISKLVTNLATISPKMGNANIIPGQLLLPTPNGKNLKSTFPPPTVASVPLSSCRNRSGRNSSGSCHHSGLFASHHALTTTLDSLGIVCPPRDAFSRFIWGTNSGIGVCSLKVSFIVACK</sequence>
<dbReference type="AlphaFoldDB" id="A0A7C9D0Y1"/>
<dbReference type="EMBL" id="GISG01074012">
    <property type="protein sequence ID" value="MBA4630501.1"/>
    <property type="molecule type" value="Transcribed_RNA"/>
</dbReference>
<organism evidence="1">
    <name type="scientific">Opuntia streptacantha</name>
    <name type="common">Prickly pear cactus</name>
    <name type="synonym">Opuntia cardona</name>
    <dbReference type="NCBI Taxonomy" id="393608"/>
    <lineage>
        <taxon>Eukaryota</taxon>
        <taxon>Viridiplantae</taxon>
        <taxon>Streptophyta</taxon>
        <taxon>Embryophyta</taxon>
        <taxon>Tracheophyta</taxon>
        <taxon>Spermatophyta</taxon>
        <taxon>Magnoliopsida</taxon>
        <taxon>eudicotyledons</taxon>
        <taxon>Gunneridae</taxon>
        <taxon>Pentapetalae</taxon>
        <taxon>Caryophyllales</taxon>
        <taxon>Cactineae</taxon>
        <taxon>Cactaceae</taxon>
        <taxon>Opuntioideae</taxon>
        <taxon>Opuntia</taxon>
    </lineage>
</organism>